<keyword evidence="3" id="KW-1185">Reference proteome</keyword>
<comment type="caution">
    <text evidence="2">The sequence shown here is derived from an EMBL/GenBank/DDBJ whole genome shotgun (WGS) entry which is preliminary data.</text>
</comment>
<protein>
    <submittedName>
        <fullName evidence="2">GNAT family N-acetyltransferase</fullName>
    </submittedName>
</protein>
<dbReference type="GO" id="GO:0016747">
    <property type="term" value="F:acyltransferase activity, transferring groups other than amino-acyl groups"/>
    <property type="evidence" value="ECO:0007669"/>
    <property type="project" value="InterPro"/>
</dbReference>
<gene>
    <name evidence="2" type="ORF">KTH89_23400</name>
</gene>
<dbReference type="InterPro" id="IPR016181">
    <property type="entry name" value="Acyl_CoA_acyltransferase"/>
</dbReference>
<accession>A0A949NJ42</accession>
<evidence type="ECO:0000313" key="3">
    <source>
        <dbReference type="Proteomes" id="UP000712157"/>
    </source>
</evidence>
<dbReference type="InterPro" id="IPR000182">
    <property type="entry name" value="GNAT_dom"/>
</dbReference>
<evidence type="ECO:0000313" key="2">
    <source>
        <dbReference type="EMBL" id="MBU9739485.1"/>
    </source>
</evidence>
<organism evidence="2 3">
    <name type="scientific">Diplocloster agilis</name>
    <dbReference type="NCBI Taxonomy" id="2850323"/>
    <lineage>
        <taxon>Bacteria</taxon>
        <taxon>Bacillati</taxon>
        <taxon>Bacillota</taxon>
        <taxon>Clostridia</taxon>
        <taxon>Lachnospirales</taxon>
        <taxon>Lachnospiraceae</taxon>
        <taxon>Diplocloster</taxon>
    </lineage>
</organism>
<dbReference type="PROSITE" id="PS51186">
    <property type="entry name" value="GNAT"/>
    <property type="match status" value="1"/>
</dbReference>
<name>A0A949NJ42_9FIRM</name>
<dbReference type="EMBL" id="JAHQCW010000062">
    <property type="protein sequence ID" value="MBU9739485.1"/>
    <property type="molecule type" value="Genomic_DNA"/>
</dbReference>
<dbReference type="RefSeq" id="WP_238723308.1">
    <property type="nucleotide sequence ID" value="NZ_JAHQCW010000062.1"/>
</dbReference>
<dbReference type="AlphaFoldDB" id="A0A949NJ42"/>
<dbReference type="Proteomes" id="UP000712157">
    <property type="component" value="Unassembled WGS sequence"/>
</dbReference>
<evidence type="ECO:0000259" key="1">
    <source>
        <dbReference type="PROSITE" id="PS51186"/>
    </source>
</evidence>
<feature type="domain" description="N-acetyltransferase" evidence="1">
    <location>
        <begin position="2"/>
        <end position="148"/>
    </location>
</feature>
<proteinExistence type="predicted"/>
<dbReference type="Gene3D" id="3.40.630.30">
    <property type="match status" value="1"/>
</dbReference>
<dbReference type="Pfam" id="PF13508">
    <property type="entry name" value="Acetyltransf_7"/>
    <property type="match status" value="1"/>
</dbReference>
<reference evidence="2" key="1">
    <citation type="submission" date="2021-06" db="EMBL/GenBank/DDBJ databases">
        <title>Description of novel taxa of the family Lachnospiraceae.</title>
        <authorList>
            <person name="Chaplin A.V."/>
            <person name="Sokolova S.R."/>
            <person name="Pikina A.P."/>
            <person name="Korzhanova M."/>
            <person name="Belova V."/>
            <person name="Korostin D."/>
            <person name="Efimov B.A."/>
        </authorList>
    </citation>
    <scope>NUCLEOTIDE SEQUENCE</scope>
    <source>
        <strain evidence="2">ASD5720</strain>
    </source>
</reference>
<dbReference type="SUPFAM" id="SSF55729">
    <property type="entry name" value="Acyl-CoA N-acyltransferases (Nat)"/>
    <property type="match status" value="1"/>
</dbReference>
<sequence>MIHITKAEKNKKDNLSLLLLADPDESMIDRYLEEGDLYLMKEQEKTICAAVVVRLSDTACELKNLAVSEEHRHQGNATAMMLYLFYMYQLLYETMYVGTSEKVVPFYQKLGFAYDRTLPGFFTENYPEPIYEDGVLCEDMIYLKKDLKVAGHCCGGFGDGRA</sequence>